<dbReference type="InterPro" id="IPR039477">
    <property type="entry name" value="ILEI/PANDER_dom"/>
</dbReference>
<evidence type="ECO:0000256" key="10">
    <source>
        <dbReference type="ARBA" id="ARBA00023034"/>
    </source>
</evidence>
<evidence type="ECO:0000256" key="9">
    <source>
        <dbReference type="ARBA" id="ARBA00022989"/>
    </source>
</evidence>
<dbReference type="GO" id="GO:0003827">
    <property type="term" value="F:alpha-1,3-mannosylglycoprotein 2-beta-N-acetylglucosaminyltransferase activity"/>
    <property type="evidence" value="ECO:0007669"/>
    <property type="project" value="UniProtKB-UniRule"/>
</dbReference>
<comment type="caution">
    <text evidence="15">The sequence shown here is derived from an EMBL/GenBank/DDBJ whole genome shotgun (WGS) entry which is preliminary data.</text>
</comment>
<dbReference type="InterPro" id="IPR029044">
    <property type="entry name" value="Nucleotide-diphossugar_trans"/>
</dbReference>
<evidence type="ECO:0000256" key="13">
    <source>
        <dbReference type="RuleBase" id="RU368119"/>
    </source>
</evidence>
<comment type="cofactor">
    <cofactor evidence="13">
        <name>Mn(2+)</name>
        <dbReference type="ChEBI" id="CHEBI:29035"/>
    </cofactor>
    <text evidence="13">The cofactor is mostly bound to the substrate.</text>
</comment>
<dbReference type="SUPFAM" id="SSF53448">
    <property type="entry name" value="Nucleotide-diphospho-sugar transferases"/>
    <property type="match status" value="1"/>
</dbReference>
<proteinExistence type="inferred from homology"/>
<keyword evidence="6" id="KW-0812">Transmembrane</keyword>
<keyword evidence="12 13" id="KW-0464">Manganese</keyword>
<dbReference type="EC" id="2.4.1.101" evidence="13"/>
<evidence type="ECO:0000256" key="2">
    <source>
        <dbReference type="ARBA" id="ARBA00004922"/>
    </source>
</evidence>
<evidence type="ECO:0000256" key="12">
    <source>
        <dbReference type="ARBA" id="ARBA00023211"/>
    </source>
</evidence>
<name>A0AAN8XFJ3_HALRR</name>
<evidence type="ECO:0000256" key="11">
    <source>
        <dbReference type="ARBA" id="ARBA00023136"/>
    </source>
</evidence>
<comment type="function">
    <text evidence="13">Initiates complex N-linked carbohydrate formation. Essential for the conversion of high-mannose to hybrid and complex N-glycans.</text>
</comment>
<keyword evidence="5" id="KW-0808">Transferase</keyword>
<evidence type="ECO:0000259" key="14">
    <source>
        <dbReference type="Pfam" id="PF15711"/>
    </source>
</evidence>
<dbReference type="GO" id="GO:0016266">
    <property type="term" value="P:protein O-linked glycosylation via N-acetyl-galactosamine"/>
    <property type="evidence" value="ECO:0007669"/>
    <property type="project" value="TreeGrafter"/>
</dbReference>
<keyword evidence="4 13" id="KW-0328">Glycosyltransferase</keyword>
<organism evidence="15 16">
    <name type="scientific">Halocaridina rubra</name>
    <name type="common">Hawaiian red shrimp</name>
    <dbReference type="NCBI Taxonomy" id="373956"/>
    <lineage>
        <taxon>Eukaryota</taxon>
        <taxon>Metazoa</taxon>
        <taxon>Ecdysozoa</taxon>
        <taxon>Arthropoda</taxon>
        <taxon>Crustacea</taxon>
        <taxon>Multicrustacea</taxon>
        <taxon>Malacostraca</taxon>
        <taxon>Eumalacostraca</taxon>
        <taxon>Eucarida</taxon>
        <taxon>Decapoda</taxon>
        <taxon>Pleocyemata</taxon>
        <taxon>Caridea</taxon>
        <taxon>Atyoidea</taxon>
        <taxon>Atyidae</taxon>
        <taxon>Halocaridina</taxon>
    </lineage>
</organism>
<comment type="subcellular location">
    <subcellularLocation>
        <location evidence="1 13">Golgi apparatus membrane</location>
        <topology evidence="1 13">Single-pass type II membrane protein</topology>
    </subcellularLocation>
</comment>
<gene>
    <name evidence="15" type="primary">POMGNT1_1</name>
    <name evidence="15" type="ORF">SK128_003285</name>
</gene>
<keyword evidence="8 13" id="KW-0735">Signal-anchor</keyword>
<keyword evidence="10 13" id="KW-0333">Golgi apparatus</keyword>
<feature type="domain" description="ILEI/PANDER" evidence="14">
    <location>
        <begin position="10"/>
        <end position="68"/>
    </location>
</feature>
<dbReference type="InterPro" id="IPR004139">
    <property type="entry name" value="Glyco_trans_13"/>
</dbReference>
<feature type="non-terminal residue" evidence="15">
    <location>
        <position position="444"/>
    </location>
</feature>
<evidence type="ECO:0000256" key="3">
    <source>
        <dbReference type="ARBA" id="ARBA00006492"/>
    </source>
</evidence>
<comment type="similarity">
    <text evidence="3 13">Belongs to the glycosyltransferase 13 family.</text>
</comment>
<comment type="catalytic activity">
    <reaction evidence="13">
        <text>N(4)-(alpha-D-Man-(1-&gt;3)-[alpha-D-Man-(1-&gt;3)-[alpha-D-Man-(1-&gt;6)]-alpha-D-Man-(1-&gt;6)]-beta-D-Man-(1-&gt;4)-beta-D-GlcNAc-(1-&gt;4)-beta-D-GlcNAc)-L-asparaginyl-[protein] (N-glucan mannose isomer 5A1,2) + UDP-N-acetyl-alpha-D-glucosamine = N(4)-{beta-D-GlcNAc-(1-&gt;2)-alpha-D-Man-(1-&gt;3)-[alpha-D-Man-(1-&gt;3)-[alpha-D-Man-(1-&gt;6)]-alpha-D-Man-(1-&gt;6)]-beta-D-Man-(1-&gt;4)-beta-D-GlcNAc-(1-&gt;4)-beta-D-GlcNAc}-L-asparaginyl-[protein] + UDP + H(+)</text>
        <dbReference type="Rhea" id="RHEA:11456"/>
        <dbReference type="Rhea" id="RHEA-COMP:14367"/>
        <dbReference type="Rhea" id="RHEA-COMP:14368"/>
        <dbReference type="ChEBI" id="CHEBI:15378"/>
        <dbReference type="ChEBI" id="CHEBI:57705"/>
        <dbReference type="ChEBI" id="CHEBI:58223"/>
        <dbReference type="ChEBI" id="CHEBI:59087"/>
        <dbReference type="ChEBI" id="CHEBI:60625"/>
        <dbReference type="EC" id="2.4.1.101"/>
    </reaction>
</comment>
<keyword evidence="11" id="KW-0472">Membrane</keyword>
<dbReference type="EMBL" id="JAXCGZ010007935">
    <property type="protein sequence ID" value="KAK7078239.1"/>
    <property type="molecule type" value="Genomic_DNA"/>
</dbReference>
<protein>
    <recommendedName>
        <fullName evidence="13">Alpha-1,3-mannosyl-glycoprotein 2-beta-N-acetylglucosaminyltransferase</fullName>
        <shortName evidence="13">GNT-I</shortName>
        <shortName evidence="13">GlcNAc-T I</shortName>
        <ecNumber evidence="13">2.4.1.101</ecNumber>
    </recommendedName>
    <alternativeName>
        <fullName evidence="13">N-glycosyl-oligosaccharide-glycoprotein N-acetylglucosaminyltransferase I</fullName>
    </alternativeName>
</protein>
<sequence length="444" mass="50485">MTSEFGSELELPSVLNSLTTGRILIIAVKNDAAMNLSAKSRDLLESLGVTSAHELAFRNFFAWVGTVGGRVWGEASVFDRRPKKVYQWSSPVTLEMDIPKADHVFSCFDNEDSKEILRASFCERYDGYGNLCSCEDPAPLLYSPVELDGSTIPNVPLVVIASNRPTYLYRCLLSILRQAGGHLKRILVIIDGYHQEVRDLLRLLQVPFIEHKAEGINQSSRISDHYRFSITQAFSHFPKASKAILLEEDLLVAPDFFSYFNQTAWLLDEDPSLWCISAWNDLSGLHVAHDPMALRRVETLPGLGWMLTRSIAQQLLSKWPSRYKEHDWDLWARGPEMLSGRECIVPDVGRTFHFGLTGAHSPGLLHAAFFSARPVSNLPYVQLRNVERMMMSEYEADIYHILENDPMYINTTLHPCDPQFIPKYTSSGRPVVIFIDMRTFIDYF</sequence>
<evidence type="ECO:0000256" key="6">
    <source>
        <dbReference type="ARBA" id="ARBA00022692"/>
    </source>
</evidence>
<keyword evidence="16" id="KW-1185">Reference proteome</keyword>
<evidence type="ECO:0000256" key="4">
    <source>
        <dbReference type="ARBA" id="ARBA00022676"/>
    </source>
</evidence>
<dbReference type="Proteomes" id="UP001381693">
    <property type="component" value="Unassembled WGS sequence"/>
</dbReference>
<dbReference type="GO" id="GO:0000139">
    <property type="term" value="C:Golgi membrane"/>
    <property type="evidence" value="ECO:0007669"/>
    <property type="project" value="UniProtKB-SubCell"/>
</dbReference>
<comment type="pathway">
    <text evidence="2 13">Protein modification; protein glycosylation.</text>
</comment>
<dbReference type="InterPro" id="IPR052463">
    <property type="entry name" value="O-linked_mannose_GnT"/>
</dbReference>
<dbReference type="Pfam" id="PF03071">
    <property type="entry name" value="GNT-I"/>
    <property type="match status" value="1"/>
</dbReference>
<dbReference type="Gene3D" id="3.90.550.10">
    <property type="entry name" value="Spore Coat Polysaccharide Biosynthesis Protein SpsA, Chain A"/>
    <property type="match status" value="1"/>
</dbReference>
<accession>A0AAN8XFJ3</accession>
<dbReference type="GO" id="GO:0047223">
    <property type="term" value="F:beta-1,3-galactosyl-O-glycosyl-glycoprotein beta-1,3-N-acetylglucosaminyltransferase activity"/>
    <property type="evidence" value="ECO:0007669"/>
    <property type="project" value="TreeGrafter"/>
</dbReference>
<evidence type="ECO:0000256" key="5">
    <source>
        <dbReference type="ARBA" id="ARBA00022679"/>
    </source>
</evidence>
<reference evidence="15 16" key="1">
    <citation type="submission" date="2023-11" db="EMBL/GenBank/DDBJ databases">
        <title>Halocaridina rubra genome assembly.</title>
        <authorList>
            <person name="Smith C."/>
        </authorList>
    </citation>
    <scope>NUCLEOTIDE SEQUENCE [LARGE SCALE GENOMIC DNA]</scope>
    <source>
        <strain evidence="15">EP-1</strain>
        <tissue evidence="15">Whole</tissue>
    </source>
</reference>
<dbReference type="FunFam" id="3.90.550.10:FF:000252">
    <property type="entry name" value="Protein O-linked-mannose beta-1,2-N-acetylglucosaminyltransferase 1"/>
    <property type="match status" value="1"/>
</dbReference>
<evidence type="ECO:0000256" key="8">
    <source>
        <dbReference type="ARBA" id="ARBA00022968"/>
    </source>
</evidence>
<dbReference type="AlphaFoldDB" id="A0AAN8XFJ3"/>
<evidence type="ECO:0000256" key="7">
    <source>
        <dbReference type="ARBA" id="ARBA00022723"/>
    </source>
</evidence>
<evidence type="ECO:0000313" key="15">
    <source>
        <dbReference type="EMBL" id="KAK7078239.1"/>
    </source>
</evidence>
<dbReference type="Pfam" id="PF15711">
    <property type="entry name" value="ILEI"/>
    <property type="match status" value="1"/>
</dbReference>
<keyword evidence="9" id="KW-1133">Transmembrane helix</keyword>
<dbReference type="PANTHER" id="PTHR46396">
    <property type="entry name" value="PROTEIN O-LINKED-MANNOSE BETA-1,2-N-ACETYLGLUCOSAMINYLTRANSFERASE 1"/>
    <property type="match status" value="1"/>
</dbReference>
<evidence type="ECO:0000256" key="1">
    <source>
        <dbReference type="ARBA" id="ARBA00004323"/>
    </source>
</evidence>
<keyword evidence="7 13" id="KW-0479">Metal-binding</keyword>
<dbReference type="PANTHER" id="PTHR46396:SF1">
    <property type="entry name" value="PROTEIN O-LINKED-MANNOSE BETA-1,2-N-ACETYLGLUCOSAMINYLTRANSFERASE 1"/>
    <property type="match status" value="1"/>
</dbReference>
<evidence type="ECO:0000313" key="16">
    <source>
        <dbReference type="Proteomes" id="UP001381693"/>
    </source>
</evidence>
<dbReference type="GO" id="GO:0030145">
    <property type="term" value="F:manganese ion binding"/>
    <property type="evidence" value="ECO:0007669"/>
    <property type="project" value="UniProtKB-UniRule"/>
</dbReference>